<keyword evidence="2" id="KW-1133">Transmembrane helix</keyword>
<feature type="transmembrane region" description="Helical" evidence="2">
    <location>
        <begin position="56"/>
        <end position="78"/>
    </location>
</feature>
<geneLocation type="plasmid" evidence="3 4">
    <name>pT1</name>
</geneLocation>
<keyword evidence="2" id="KW-0472">Membrane</keyword>
<proteinExistence type="predicted"/>
<organism evidence="3 4">
    <name type="scientific">Terribacillus saccharophilus</name>
    <dbReference type="NCBI Taxonomy" id="361277"/>
    <lineage>
        <taxon>Bacteria</taxon>
        <taxon>Bacillati</taxon>
        <taxon>Bacillota</taxon>
        <taxon>Bacilli</taxon>
        <taxon>Bacillales</taxon>
        <taxon>Bacillaceae</taxon>
        <taxon>Terribacillus</taxon>
    </lineage>
</organism>
<accession>A0A075LNZ8</accession>
<evidence type="ECO:0000313" key="4">
    <source>
        <dbReference type="Proteomes" id="UP000027980"/>
    </source>
</evidence>
<evidence type="ECO:0000313" key="3">
    <source>
        <dbReference type="EMBL" id="AIF68435.1"/>
    </source>
</evidence>
<feature type="region of interest" description="Disordered" evidence="1">
    <location>
        <begin position="131"/>
        <end position="152"/>
    </location>
</feature>
<dbReference type="HOGENOM" id="CLU_1721469_0_0_9"/>
<evidence type="ECO:0000256" key="2">
    <source>
        <dbReference type="SAM" id="Phobius"/>
    </source>
</evidence>
<reference evidence="3 4" key="1">
    <citation type="submission" date="2014-07" db="EMBL/GenBank/DDBJ databases">
        <title>Complete genome sequence of a moderately halophilic bacterium Terribacillus aidingensis MP602, isolated from Cryptomeria fortunei in Tianmu mountain in China.</title>
        <authorList>
            <person name="Wang Y."/>
            <person name="Lu P."/>
            <person name="Zhang L."/>
        </authorList>
    </citation>
    <scope>NUCLEOTIDE SEQUENCE [LARGE SCALE GENOMIC DNA]</scope>
    <source>
        <strain evidence="3 4">MP602</strain>
        <plasmid evidence="3 4">pT1</plasmid>
    </source>
</reference>
<dbReference type="GeneID" id="34223391"/>
<dbReference type="Proteomes" id="UP000027980">
    <property type="component" value="Plasmid pT1"/>
</dbReference>
<gene>
    <name evidence="3" type="ORF">GZ22_18605</name>
</gene>
<evidence type="ECO:0000256" key="1">
    <source>
        <dbReference type="SAM" id="MobiDB-lite"/>
    </source>
</evidence>
<feature type="transmembrane region" description="Helical" evidence="2">
    <location>
        <begin position="84"/>
        <end position="102"/>
    </location>
</feature>
<dbReference type="EMBL" id="CP008877">
    <property type="protein sequence ID" value="AIF68435.1"/>
    <property type="molecule type" value="Genomic_DNA"/>
</dbReference>
<dbReference type="KEGG" id="tap:GZ22_18605"/>
<keyword evidence="3" id="KW-0614">Plasmid</keyword>
<sequence length="152" mass="17259">MRGAVQDYKNSEKTLKSLEDDLRSEYKSATCIDIKRKALYHCKGQQERLKYTGGKYLNITLFIAIMTLFANIVLKLFISSPTVLWVIFSIITSGVILISYLVDLQHGQAENGIYQATTMIELLENQIEELHSDNNEDKKESPADIKQKPSGQ</sequence>
<protein>
    <submittedName>
        <fullName evidence="3">Uncharacterized protein</fullName>
    </submittedName>
</protein>
<dbReference type="RefSeq" id="WP_041592350.1">
    <property type="nucleotide sequence ID" value="NZ_CP008877.1"/>
</dbReference>
<keyword evidence="2" id="KW-0812">Transmembrane</keyword>
<name>A0A075LNZ8_9BACI</name>
<dbReference type="AlphaFoldDB" id="A0A075LNZ8"/>